<gene>
    <name evidence="1" type="ORF">K488DRAFT_28395</name>
</gene>
<feature type="non-terminal residue" evidence="1">
    <location>
        <position position="102"/>
    </location>
</feature>
<proteinExistence type="predicted"/>
<keyword evidence="2" id="KW-1185">Reference proteome</keyword>
<organism evidence="1 2">
    <name type="scientific">Vararia minispora EC-137</name>
    <dbReference type="NCBI Taxonomy" id="1314806"/>
    <lineage>
        <taxon>Eukaryota</taxon>
        <taxon>Fungi</taxon>
        <taxon>Dikarya</taxon>
        <taxon>Basidiomycota</taxon>
        <taxon>Agaricomycotina</taxon>
        <taxon>Agaricomycetes</taxon>
        <taxon>Russulales</taxon>
        <taxon>Lachnocladiaceae</taxon>
        <taxon>Vararia</taxon>
    </lineage>
</organism>
<evidence type="ECO:0000313" key="2">
    <source>
        <dbReference type="Proteomes" id="UP000814128"/>
    </source>
</evidence>
<protein>
    <submittedName>
        <fullName evidence="1">Uncharacterized protein</fullName>
    </submittedName>
</protein>
<comment type="caution">
    <text evidence="1">The sequence shown here is derived from an EMBL/GenBank/DDBJ whole genome shotgun (WGS) entry which is preliminary data.</text>
</comment>
<reference evidence="1" key="1">
    <citation type="submission" date="2021-02" db="EMBL/GenBank/DDBJ databases">
        <authorList>
            <consortium name="DOE Joint Genome Institute"/>
            <person name="Ahrendt S."/>
            <person name="Looney B.P."/>
            <person name="Miyauchi S."/>
            <person name="Morin E."/>
            <person name="Drula E."/>
            <person name="Courty P.E."/>
            <person name="Chicoki N."/>
            <person name="Fauchery L."/>
            <person name="Kohler A."/>
            <person name="Kuo A."/>
            <person name="Labutti K."/>
            <person name="Pangilinan J."/>
            <person name="Lipzen A."/>
            <person name="Riley R."/>
            <person name="Andreopoulos W."/>
            <person name="He G."/>
            <person name="Johnson J."/>
            <person name="Barry K.W."/>
            <person name="Grigoriev I.V."/>
            <person name="Nagy L."/>
            <person name="Hibbett D."/>
            <person name="Henrissat B."/>
            <person name="Matheny P.B."/>
            <person name="Labbe J."/>
            <person name="Martin F."/>
        </authorList>
    </citation>
    <scope>NUCLEOTIDE SEQUENCE</scope>
    <source>
        <strain evidence="1">EC-137</strain>
    </source>
</reference>
<dbReference type="Proteomes" id="UP000814128">
    <property type="component" value="Unassembled WGS sequence"/>
</dbReference>
<accession>A0ACB8Q421</accession>
<reference evidence="1" key="2">
    <citation type="journal article" date="2022" name="New Phytol.">
        <title>Evolutionary transition to the ectomycorrhizal habit in the genomes of a hyperdiverse lineage of mushroom-forming fungi.</title>
        <authorList>
            <person name="Looney B."/>
            <person name="Miyauchi S."/>
            <person name="Morin E."/>
            <person name="Drula E."/>
            <person name="Courty P.E."/>
            <person name="Kohler A."/>
            <person name="Kuo A."/>
            <person name="LaButti K."/>
            <person name="Pangilinan J."/>
            <person name="Lipzen A."/>
            <person name="Riley R."/>
            <person name="Andreopoulos W."/>
            <person name="He G."/>
            <person name="Johnson J."/>
            <person name="Nolan M."/>
            <person name="Tritt A."/>
            <person name="Barry K.W."/>
            <person name="Grigoriev I.V."/>
            <person name="Nagy L.G."/>
            <person name="Hibbett D."/>
            <person name="Henrissat B."/>
            <person name="Matheny P.B."/>
            <person name="Labbe J."/>
            <person name="Martin F.M."/>
        </authorList>
    </citation>
    <scope>NUCLEOTIDE SEQUENCE</scope>
    <source>
        <strain evidence="1">EC-137</strain>
    </source>
</reference>
<dbReference type="EMBL" id="MU274635">
    <property type="protein sequence ID" value="KAI0026399.1"/>
    <property type="molecule type" value="Genomic_DNA"/>
</dbReference>
<feature type="non-terminal residue" evidence="1">
    <location>
        <position position="1"/>
    </location>
</feature>
<evidence type="ECO:0000313" key="1">
    <source>
        <dbReference type="EMBL" id="KAI0026399.1"/>
    </source>
</evidence>
<name>A0ACB8Q421_9AGAM</name>
<sequence>EIPAIIDTGSQLNLMSTEVAKAIRQPRGSRPPLPMEDANGGHKILDEVVRNVPVSVGAVTVPITFHINEKAPFNILLGRPWQHANYVSIEERLGGTYITFRD</sequence>